<dbReference type="KEGG" id="gtr:GLOTRDRAFT_56844"/>
<feature type="transmembrane region" description="Helical" evidence="7">
    <location>
        <begin position="364"/>
        <end position="384"/>
    </location>
</feature>
<gene>
    <name evidence="9" type="ORF">GLOTRDRAFT_56844</name>
</gene>
<dbReference type="Pfam" id="PF00324">
    <property type="entry name" value="AA_permease"/>
    <property type="match status" value="1"/>
</dbReference>
<feature type="transmembrane region" description="Helical" evidence="7">
    <location>
        <begin position="278"/>
        <end position="303"/>
    </location>
</feature>
<dbReference type="OMA" id="FWSVMVN"/>
<evidence type="ECO:0000256" key="5">
    <source>
        <dbReference type="ARBA" id="ARBA00022989"/>
    </source>
</evidence>
<evidence type="ECO:0000313" key="10">
    <source>
        <dbReference type="Proteomes" id="UP000030669"/>
    </source>
</evidence>
<evidence type="ECO:0000256" key="7">
    <source>
        <dbReference type="SAM" id="Phobius"/>
    </source>
</evidence>
<dbReference type="HOGENOM" id="CLU_007946_12_1_1"/>
<reference evidence="9 10" key="1">
    <citation type="journal article" date="2012" name="Science">
        <title>The Paleozoic origin of enzymatic lignin decomposition reconstructed from 31 fungal genomes.</title>
        <authorList>
            <person name="Floudas D."/>
            <person name="Binder M."/>
            <person name="Riley R."/>
            <person name="Barry K."/>
            <person name="Blanchette R.A."/>
            <person name="Henrissat B."/>
            <person name="Martinez A.T."/>
            <person name="Otillar R."/>
            <person name="Spatafora J.W."/>
            <person name="Yadav J.S."/>
            <person name="Aerts A."/>
            <person name="Benoit I."/>
            <person name="Boyd A."/>
            <person name="Carlson A."/>
            <person name="Copeland A."/>
            <person name="Coutinho P.M."/>
            <person name="de Vries R.P."/>
            <person name="Ferreira P."/>
            <person name="Findley K."/>
            <person name="Foster B."/>
            <person name="Gaskell J."/>
            <person name="Glotzer D."/>
            <person name="Gorecki P."/>
            <person name="Heitman J."/>
            <person name="Hesse C."/>
            <person name="Hori C."/>
            <person name="Igarashi K."/>
            <person name="Jurgens J.A."/>
            <person name="Kallen N."/>
            <person name="Kersten P."/>
            <person name="Kohler A."/>
            <person name="Kuees U."/>
            <person name="Kumar T.K.A."/>
            <person name="Kuo A."/>
            <person name="LaButti K."/>
            <person name="Larrondo L.F."/>
            <person name="Lindquist E."/>
            <person name="Ling A."/>
            <person name="Lombard V."/>
            <person name="Lucas S."/>
            <person name="Lundell T."/>
            <person name="Martin R."/>
            <person name="McLaughlin D.J."/>
            <person name="Morgenstern I."/>
            <person name="Morin E."/>
            <person name="Murat C."/>
            <person name="Nagy L.G."/>
            <person name="Nolan M."/>
            <person name="Ohm R.A."/>
            <person name="Patyshakuliyeva A."/>
            <person name="Rokas A."/>
            <person name="Ruiz-Duenas F.J."/>
            <person name="Sabat G."/>
            <person name="Salamov A."/>
            <person name="Samejima M."/>
            <person name="Schmutz J."/>
            <person name="Slot J.C."/>
            <person name="St John F."/>
            <person name="Stenlid J."/>
            <person name="Sun H."/>
            <person name="Sun S."/>
            <person name="Syed K."/>
            <person name="Tsang A."/>
            <person name="Wiebenga A."/>
            <person name="Young D."/>
            <person name="Pisabarro A."/>
            <person name="Eastwood D.C."/>
            <person name="Martin F."/>
            <person name="Cullen D."/>
            <person name="Grigoriev I.V."/>
            <person name="Hibbett D.S."/>
        </authorList>
    </citation>
    <scope>NUCLEOTIDE SEQUENCE [LARGE SCALE GENOMIC DNA]</scope>
    <source>
        <strain evidence="9 10">ATCC 11539</strain>
    </source>
</reference>
<feature type="transmembrane region" description="Helical" evidence="7">
    <location>
        <begin position="405"/>
        <end position="428"/>
    </location>
</feature>
<keyword evidence="4" id="KW-0029">Amino-acid transport</keyword>
<evidence type="ECO:0000256" key="3">
    <source>
        <dbReference type="ARBA" id="ARBA00022692"/>
    </source>
</evidence>
<protein>
    <recommendedName>
        <fullName evidence="8">Amino acid permease/ SLC12A domain-containing protein</fullName>
    </recommendedName>
</protein>
<dbReference type="AlphaFoldDB" id="S7QG67"/>
<dbReference type="eggNOG" id="KOG1286">
    <property type="taxonomic scope" value="Eukaryota"/>
</dbReference>
<dbReference type="GeneID" id="19307142"/>
<sequence length="517" mass="56502">MARHITMIALGGALGTGLVIGSGSALAKGGPAAILISYTAVGFVMFLVMCSLGEMGAWLPLPSGFTGYASRFCDPALGFALGWTYWMKYAIITPNQLTAAALVIQYWVDRDRVNPGVWIAVFMVVIITINYFGIKYFGEFEFWLSGLKVITICGLILLSLILVLGGGPDHDRKGFRYWKDPGAFRPYIDDGATGNFLAVWSTVITATFSYLGTELVGVTIGEAQNPSKTIPRAVKLTFARVACFYVLSIFLLGMLVPYNSKDLAFATKQSGGASASPFVVAIVLARIPILPHIINGALLLFVFSASNTDLYICTRTLYGLACEGKAPAIFARTNHRGVPVYALAACAPFTLLAMLNVSDNSTTVFGYFVNVVTIFGILTWISILTTHISFIRARKAQGVTKEQMAYAAPLGMWGSVGALVFCCIIALFKNFDVFVRGHWNRNTFITGYIGIPIYLILIFGYKLFTRESGHTPETVDLFTGKEAFDAEEKEHLADRQARASDARGRGWFYKTFIAWLL</sequence>
<evidence type="ECO:0000259" key="8">
    <source>
        <dbReference type="Pfam" id="PF00324"/>
    </source>
</evidence>
<dbReference type="RefSeq" id="XP_007863030.1">
    <property type="nucleotide sequence ID" value="XM_007864839.1"/>
</dbReference>
<dbReference type="Gene3D" id="1.20.1740.10">
    <property type="entry name" value="Amino acid/polyamine transporter I"/>
    <property type="match status" value="1"/>
</dbReference>
<dbReference type="Proteomes" id="UP000030669">
    <property type="component" value="Unassembled WGS sequence"/>
</dbReference>
<proteinExistence type="predicted"/>
<dbReference type="InterPro" id="IPR004840">
    <property type="entry name" value="Amino_acid_permease_CS"/>
</dbReference>
<dbReference type="PIRSF" id="PIRSF006060">
    <property type="entry name" value="AA_transporter"/>
    <property type="match status" value="1"/>
</dbReference>
<feature type="transmembrane region" description="Helical" evidence="7">
    <location>
        <begin position="238"/>
        <end position="258"/>
    </location>
</feature>
<dbReference type="FunFam" id="1.20.1740.10:FF:000006">
    <property type="entry name" value="General amino acid permease"/>
    <property type="match status" value="1"/>
</dbReference>
<dbReference type="GO" id="GO:0016020">
    <property type="term" value="C:membrane"/>
    <property type="evidence" value="ECO:0007669"/>
    <property type="project" value="UniProtKB-SubCell"/>
</dbReference>
<keyword evidence="2" id="KW-0813">Transport</keyword>
<dbReference type="PANTHER" id="PTHR43341">
    <property type="entry name" value="AMINO ACID PERMEASE"/>
    <property type="match status" value="1"/>
</dbReference>
<dbReference type="PROSITE" id="PS00218">
    <property type="entry name" value="AMINO_ACID_PERMEASE_1"/>
    <property type="match status" value="1"/>
</dbReference>
<feature type="domain" description="Amino acid permease/ SLC12A" evidence="8">
    <location>
        <begin position="4"/>
        <end position="467"/>
    </location>
</feature>
<dbReference type="GO" id="GO:0015171">
    <property type="term" value="F:amino acid transmembrane transporter activity"/>
    <property type="evidence" value="ECO:0007669"/>
    <property type="project" value="TreeGrafter"/>
</dbReference>
<feature type="transmembrane region" description="Helical" evidence="7">
    <location>
        <begin position="443"/>
        <end position="464"/>
    </location>
</feature>
<organism evidence="9 10">
    <name type="scientific">Gloeophyllum trabeum (strain ATCC 11539 / FP-39264 / Madison 617)</name>
    <name type="common">Brown rot fungus</name>
    <dbReference type="NCBI Taxonomy" id="670483"/>
    <lineage>
        <taxon>Eukaryota</taxon>
        <taxon>Fungi</taxon>
        <taxon>Dikarya</taxon>
        <taxon>Basidiomycota</taxon>
        <taxon>Agaricomycotina</taxon>
        <taxon>Agaricomycetes</taxon>
        <taxon>Gloeophyllales</taxon>
        <taxon>Gloeophyllaceae</taxon>
        <taxon>Gloeophyllum</taxon>
    </lineage>
</organism>
<keyword evidence="5 7" id="KW-1133">Transmembrane helix</keyword>
<keyword evidence="10" id="KW-1185">Reference proteome</keyword>
<name>S7QG67_GLOTA</name>
<feature type="transmembrane region" description="Helical" evidence="7">
    <location>
        <begin position="116"/>
        <end position="134"/>
    </location>
</feature>
<evidence type="ECO:0000256" key="1">
    <source>
        <dbReference type="ARBA" id="ARBA00004141"/>
    </source>
</evidence>
<dbReference type="EMBL" id="KB469298">
    <property type="protein sequence ID" value="EPQ58168.1"/>
    <property type="molecule type" value="Genomic_DNA"/>
</dbReference>
<keyword evidence="6 7" id="KW-0472">Membrane</keyword>
<evidence type="ECO:0000256" key="6">
    <source>
        <dbReference type="ARBA" id="ARBA00023136"/>
    </source>
</evidence>
<feature type="transmembrane region" description="Helical" evidence="7">
    <location>
        <begin position="338"/>
        <end position="358"/>
    </location>
</feature>
<keyword evidence="3 7" id="KW-0812">Transmembrane</keyword>
<comment type="subcellular location">
    <subcellularLocation>
        <location evidence="1">Membrane</location>
        <topology evidence="1">Multi-pass membrane protein</topology>
    </subcellularLocation>
</comment>
<dbReference type="InterPro" id="IPR004841">
    <property type="entry name" value="AA-permease/SLC12A_dom"/>
</dbReference>
<evidence type="ECO:0000256" key="2">
    <source>
        <dbReference type="ARBA" id="ARBA00022448"/>
    </source>
</evidence>
<evidence type="ECO:0000313" key="9">
    <source>
        <dbReference type="EMBL" id="EPQ58168.1"/>
    </source>
</evidence>
<dbReference type="OrthoDB" id="10062876at2759"/>
<feature type="transmembrane region" description="Helical" evidence="7">
    <location>
        <begin position="146"/>
        <end position="166"/>
    </location>
</feature>
<accession>S7QG67</accession>
<dbReference type="PANTHER" id="PTHR43341:SF9">
    <property type="entry name" value="DICARBOXYLIC AMINO ACID PERMEASE"/>
    <property type="match status" value="1"/>
</dbReference>
<evidence type="ECO:0000256" key="4">
    <source>
        <dbReference type="ARBA" id="ARBA00022970"/>
    </source>
</evidence>
<feature type="transmembrane region" description="Helical" evidence="7">
    <location>
        <begin position="37"/>
        <end position="61"/>
    </location>
</feature>
<dbReference type="InterPro" id="IPR050524">
    <property type="entry name" value="APC_YAT"/>
</dbReference>